<organism evidence="1 2">
    <name type="scientific">Gordonia paraffinivorans NBRC 108238</name>
    <dbReference type="NCBI Taxonomy" id="1223543"/>
    <lineage>
        <taxon>Bacteria</taxon>
        <taxon>Bacillati</taxon>
        <taxon>Actinomycetota</taxon>
        <taxon>Actinomycetes</taxon>
        <taxon>Mycobacteriales</taxon>
        <taxon>Gordoniaceae</taxon>
        <taxon>Gordonia</taxon>
    </lineage>
</organism>
<dbReference type="Gene3D" id="1.10.10.10">
    <property type="entry name" value="Winged helix-like DNA-binding domain superfamily/Winged helix DNA-binding domain"/>
    <property type="match status" value="1"/>
</dbReference>
<name>A0ABQ0IP42_9ACTN</name>
<reference evidence="1 2" key="1">
    <citation type="submission" date="2013-02" db="EMBL/GenBank/DDBJ databases">
        <title>Whole genome shotgun sequence of Gordonia paraffinivorans NBRC 108238.</title>
        <authorList>
            <person name="Isaki-Nakamura S."/>
            <person name="Hosoyama A."/>
            <person name="Tsuchikane K."/>
            <person name="Ando Y."/>
            <person name="Baba S."/>
            <person name="Ohji S."/>
            <person name="Hamada M."/>
            <person name="Tamura T."/>
            <person name="Yamazoe A."/>
            <person name="Yamazaki S."/>
            <person name="Fujita N."/>
        </authorList>
    </citation>
    <scope>NUCLEOTIDE SEQUENCE [LARGE SCALE GENOMIC DNA]</scope>
    <source>
        <strain evidence="1 2">NBRC 108238</strain>
    </source>
</reference>
<sequence>MCVLETALEADAELLEFEVIRQVAGKHKIVEETLRRWRRKAQIDAGERRGTTSDEHAGIRRLKKRVAELEQTNELLKSASAFSAAEFDRPTTR</sequence>
<keyword evidence="2" id="KW-1185">Reference proteome</keyword>
<comment type="caution">
    <text evidence="1">The sequence shown here is derived from an EMBL/GenBank/DDBJ whole genome shotgun (WGS) entry which is preliminary data.</text>
</comment>
<proteinExistence type="predicted"/>
<dbReference type="InterPro" id="IPR002514">
    <property type="entry name" value="Transposase_8"/>
</dbReference>
<dbReference type="InterPro" id="IPR036388">
    <property type="entry name" value="WH-like_DNA-bd_sf"/>
</dbReference>
<evidence type="ECO:0000313" key="2">
    <source>
        <dbReference type="Proteomes" id="UP000035021"/>
    </source>
</evidence>
<dbReference type="Proteomes" id="UP000035021">
    <property type="component" value="Unassembled WGS sequence"/>
</dbReference>
<protein>
    <submittedName>
        <fullName evidence="1">Transposase</fullName>
    </submittedName>
</protein>
<accession>A0ABQ0IP42</accession>
<gene>
    <name evidence="1" type="ORF">GP2_030_00790</name>
</gene>
<dbReference type="SUPFAM" id="SSF46689">
    <property type="entry name" value="Homeodomain-like"/>
    <property type="match status" value="1"/>
</dbReference>
<dbReference type="InterPro" id="IPR009057">
    <property type="entry name" value="Homeodomain-like_sf"/>
</dbReference>
<dbReference type="Pfam" id="PF01527">
    <property type="entry name" value="HTH_Tnp_1"/>
    <property type="match status" value="1"/>
</dbReference>
<dbReference type="EMBL" id="BAOQ01000030">
    <property type="protein sequence ID" value="GAC85188.1"/>
    <property type="molecule type" value="Genomic_DNA"/>
</dbReference>
<evidence type="ECO:0000313" key="1">
    <source>
        <dbReference type="EMBL" id="GAC85188.1"/>
    </source>
</evidence>